<protein>
    <submittedName>
        <fullName evidence="7">Uncharacterized protein</fullName>
    </submittedName>
</protein>
<keyword evidence="3 4" id="KW-0732">Signal</keyword>
<feature type="signal peptide" evidence="4">
    <location>
        <begin position="1"/>
        <end position="17"/>
    </location>
</feature>
<dbReference type="EMBL" id="QEKH01000004">
    <property type="protein sequence ID" value="PVY44913.1"/>
    <property type="molecule type" value="Genomic_DNA"/>
</dbReference>
<gene>
    <name evidence="7" type="ORF">C8D82_10457</name>
</gene>
<dbReference type="Pfam" id="PF24517">
    <property type="entry name" value="CBM96"/>
    <property type="match status" value="1"/>
</dbReference>
<comment type="subcellular location">
    <subcellularLocation>
        <location evidence="1">Secreted</location>
    </subcellularLocation>
</comment>
<comment type="caution">
    <text evidence="7">The sequence shown here is derived from an EMBL/GenBank/DDBJ whole genome shotgun (WGS) entry which is preliminary data.</text>
</comment>
<dbReference type="NCBIfam" id="NF033679">
    <property type="entry name" value="DNRLRE_dom"/>
    <property type="match status" value="1"/>
</dbReference>
<accession>A0A2U1B8B8</accession>
<proteinExistence type="predicted"/>
<dbReference type="Pfam" id="PF19773">
    <property type="entry name" value="DUF6259"/>
    <property type="match status" value="1"/>
</dbReference>
<dbReference type="GeneID" id="78294227"/>
<keyword evidence="8" id="KW-1185">Reference proteome</keyword>
<evidence type="ECO:0000256" key="4">
    <source>
        <dbReference type="SAM" id="SignalP"/>
    </source>
</evidence>
<dbReference type="AlphaFoldDB" id="A0A2U1B8B8"/>
<sequence>MKKLLYTSLLSFGSALAAATVLTTADGGADAGIDFGKRDRNFGGQPEMMVKRDRNSAPALTRCALFRFDLARLAEPVSDARITLTLSSQGEQSARWKYDFRLYAVGTPDWQENAVTFATAPGVKHNFPVGRDAPPPAGVVPVGDATLPAKARPGDKLQFDSAALTEFLNANRGKAVTFLLVRRTESSQLQAFAAKEHGTFAPPELSVNNRPKQTVLQGKSIRVGFAADGNPEFLERDGAAIRIPSARFWEFQFDGKTYSAANAAPIESSETADSATRTYQCGKANITFRYAIPESGDRLNLTYTIESPKGWTGTPNLVIGRIGGLAATPDSRIVWPYRYGQLLRGDLVKNYVERPAPGHMWMQFMGHYTPDAGLLWYVEDALGFLKFASHGKERDGKLVLGWRERPWLDGSGRYELPFPYVFVPFGKCDYHDFAAVYADWARQQPWAQVSAAEKLAARPALANAVFDGKVKIAGFEAFGGNKHVPLAVKKERAKLSVGFADAEKFIRSLETQYGVKPAYRYDGWWGAFDVGYPDLFPVSERNGGNAAFEKFAAFTRANRSPVTYYMNPINFDEESDTYRITQSVRQLNGEIQPFSFWSGSRLRMVSPQFILPGNRNTFDHFKKYAIYGGVFVDQIGGSSPYLDFNDLAGYEYYGKDSNSRACKEAFRQIRAEDPAWMIGTEDGQEQYLDSYDFAEAYPRGFSDAENLKLGKGATYIPLNELVYGDKFFNLMGIDGNNRLTFDSMRVMRRLYGTSQGYTMRGELPYWPLLQQEFEANDVIGEAATERMLHHRIDPIGFRASVWPSVVVIGNTDSGRPLDIAFDAPNGMKVEVKALRPDGFAAVTRSGKWILWGGRELKLDGKLLAAVSNPDSILVANRRGVTAASYGFVGKAGLANPNGGASAEPWSVRLPGVTGNAEALPSHRPYPVEAAGDGSFRFAAPGAEQSIRFAVEKRP</sequence>
<evidence type="ECO:0000256" key="3">
    <source>
        <dbReference type="ARBA" id="ARBA00022729"/>
    </source>
</evidence>
<evidence type="ECO:0000256" key="1">
    <source>
        <dbReference type="ARBA" id="ARBA00004613"/>
    </source>
</evidence>
<dbReference type="InterPro" id="IPR055372">
    <property type="entry name" value="CBM96"/>
</dbReference>
<dbReference type="GO" id="GO:0005576">
    <property type="term" value="C:extracellular region"/>
    <property type="evidence" value="ECO:0007669"/>
    <property type="project" value="UniProtKB-SubCell"/>
</dbReference>
<evidence type="ECO:0000256" key="2">
    <source>
        <dbReference type="ARBA" id="ARBA00022525"/>
    </source>
</evidence>
<evidence type="ECO:0000259" key="5">
    <source>
        <dbReference type="Pfam" id="PF19773"/>
    </source>
</evidence>
<dbReference type="InterPro" id="IPR046226">
    <property type="entry name" value="DUF6259"/>
</dbReference>
<dbReference type="Proteomes" id="UP000245959">
    <property type="component" value="Unassembled WGS sequence"/>
</dbReference>
<feature type="chain" id="PRO_5015544356" evidence="4">
    <location>
        <begin position="18"/>
        <end position="954"/>
    </location>
</feature>
<feature type="domain" description="DUF6259" evidence="5">
    <location>
        <begin position="425"/>
        <end position="727"/>
    </location>
</feature>
<keyword evidence="2" id="KW-0964">Secreted</keyword>
<reference evidence="7 8" key="1">
    <citation type="submission" date="2018-04" db="EMBL/GenBank/DDBJ databases">
        <title>Genomic Encyclopedia of Type Strains, Phase IV (KMG-IV): sequencing the most valuable type-strain genomes for metagenomic binning, comparative biology and taxonomic classification.</title>
        <authorList>
            <person name="Goeker M."/>
        </authorList>
    </citation>
    <scope>NUCLEOTIDE SEQUENCE [LARGE SCALE GENOMIC DNA]</scope>
    <source>
        <strain evidence="7 8">DSM 14823</strain>
    </source>
</reference>
<name>A0A2U1B8B8_9BACT</name>
<dbReference type="RefSeq" id="WP_116882904.1">
    <property type="nucleotide sequence ID" value="NZ_QEKH01000004.1"/>
</dbReference>
<evidence type="ECO:0000259" key="6">
    <source>
        <dbReference type="Pfam" id="PF24517"/>
    </source>
</evidence>
<evidence type="ECO:0000313" key="7">
    <source>
        <dbReference type="EMBL" id="PVY44913.1"/>
    </source>
</evidence>
<evidence type="ECO:0000313" key="8">
    <source>
        <dbReference type="Proteomes" id="UP000245959"/>
    </source>
</evidence>
<organism evidence="7 8">
    <name type="scientific">Victivallis vadensis</name>
    <dbReference type="NCBI Taxonomy" id="172901"/>
    <lineage>
        <taxon>Bacteria</taxon>
        <taxon>Pseudomonadati</taxon>
        <taxon>Lentisphaerota</taxon>
        <taxon>Lentisphaeria</taxon>
        <taxon>Victivallales</taxon>
        <taxon>Victivallaceae</taxon>
        <taxon>Victivallis</taxon>
    </lineage>
</organism>
<feature type="domain" description="Carbohydrate-binding module family 96" evidence="6">
    <location>
        <begin position="29"/>
        <end position="125"/>
    </location>
</feature>